<comment type="subcellular location">
    <subcellularLocation>
        <location evidence="2">Membrane</location>
        <topology evidence="2">Multi-pass membrane protein</topology>
    </subcellularLocation>
</comment>
<name>A0AA87ZU74_FICCA</name>
<evidence type="ECO:0000259" key="14">
    <source>
        <dbReference type="PROSITE" id="PS50939"/>
    </source>
</evidence>
<dbReference type="PROSITE" id="PS50939">
    <property type="entry name" value="CYTOCHROME_B561"/>
    <property type="match status" value="1"/>
</dbReference>
<feature type="transmembrane region" description="Helical" evidence="13">
    <location>
        <begin position="198"/>
        <end position="219"/>
    </location>
</feature>
<dbReference type="Gene3D" id="1.20.120.1770">
    <property type="match status" value="1"/>
</dbReference>
<feature type="domain" description="Cytochrome b561" evidence="14">
    <location>
        <begin position="14"/>
        <end position="219"/>
    </location>
</feature>
<evidence type="ECO:0000256" key="3">
    <source>
        <dbReference type="ARBA" id="ARBA00022448"/>
    </source>
</evidence>
<sequence>MAALYTTFLPLLFFARVAGIFVATLVVFWALSFKSSFLLHTASQEDLIYSALHPLLMVIGFILVSGEAILVHRWWPGSKSLKKSVHLCLQGVALGCGIFGIWTRFQGENGVVANFYSLHSWMGLMCMSLFGFQWMMGFLSFWHRGAVRRARTRVLPWHIFVGLYTYGLAVATAETGLLEKLTFLQTNRNLSKRSPESMLVNGLGLGLALLGGIVILAAISPKYQALQTKLVYSDSKSLSSL</sequence>
<dbReference type="InterPro" id="IPR043205">
    <property type="entry name" value="CYB561/CYBRD1-like"/>
</dbReference>
<feature type="transmembrane region" description="Helical" evidence="13">
    <location>
        <begin position="84"/>
        <end position="102"/>
    </location>
</feature>
<dbReference type="GO" id="GO:0016020">
    <property type="term" value="C:membrane"/>
    <property type="evidence" value="ECO:0007669"/>
    <property type="project" value="UniProtKB-SubCell"/>
</dbReference>
<evidence type="ECO:0000256" key="13">
    <source>
        <dbReference type="SAM" id="Phobius"/>
    </source>
</evidence>
<feature type="transmembrane region" description="Helical" evidence="13">
    <location>
        <begin position="7"/>
        <end position="31"/>
    </location>
</feature>
<evidence type="ECO:0000256" key="7">
    <source>
        <dbReference type="ARBA" id="ARBA00022982"/>
    </source>
</evidence>
<comment type="cofactor">
    <cofactor evidence="1">
        <name>heme b</name>
        <dbReference type="ChEBI" id="CHEBI:60344"/>
    </cofactor>
</comment>
<comment type="caution">
    <text evidence="15">The sequence shown here is derived from an EMBL/GenBank/DDBJ whole genome shotgun (WGS) entry which is preliminary data.</text>
</comment>
<dbReference type="AlphaFoldDB" id="A0AA87ZU74"/>
<dbReference type="FunFam" id="1.20.120.1770:FF:000001">
    <property type="entry name" value="Cytochrome b reductase 1"/>
    <property type="match status" value="1"/>
</dbReference>
<keyword evidence="7" id="KW-0249">Electron transport</keyword>
<dbReference type="Pfam" id="PF03188">
    <property type="entry name" value="Cytochrom_B561"/>
    <property type="match status" value="1"/>
</dbReference>
<evidence type="ECO:0000256" key="5">
    <source>
        <dbReference type="ARBA" id="ARBA00022692"/>
    </source>
</evidence>
<keyword evidence="3" id="KW-0813">Transport</keyword>
<dbReference type="GO" id="GO:0140571">
    <property type="term" value="F:transmembrane ascorbate ferrireductase activity"/>
    <property type="evidence" value="ECO:0007669"/>
    <property type="project" value="UniProtKB-EC"/>
</dbReference>
<accession>A0AA87ZU74</accession>
<dbReference type="InterPro" id="IPR006593">
    <property type="entry name" value="Cyt_b561/ferric_Rdtase_TM"/>
</dbReference>
<feature type="transmembrane region" description="Helical" evidence="13">
    <location>
        <begin position="51"/>
        <end position="72"/>
    </location>
</feature>
<dbReference type="EMBL" id="BTGU01000008">
    <property type="protein sequence ID" value="GMN38835.1"/>
    <property type="molecule type" value="Genomic_DNA"/>
</dbReference>
<dbReference type="CDD" id="cd08766">
    <property type="entry name" value="Cyt_b561_ACYB-1_like"/>
    <property type="match status" value="1"/>
</dbReference>
<keyword evidence="10 13" id="KW-0472">Membrane</keyword>
<dbReference type="SMART" id="SM00665">
    <property type="entry name" value="B561"/>
    <property type="match status" value="1"/>
</dbReference>
<feature type="transmembrane region" description="Helical" evidence="13">
    <location>
        <begin position="154"/>
        <end position="178"/>
    </location>
</feature>
<feature type="transmembrane region" description="Helical" evidence="13">
    <location>
        <begin position="122"/>
        <end position="142"/>
    </location>
</feature>
<evidence type="ECO:0000256" key="1">
    <source>
        <dbReference type="ARBA" id="ARBA00001970"/>
    </source>
</evidence>
<dbReference type="GO" id="GO:0046872">
    <property type="term" value="F:metal ion binding"/>
    <property type="evidence" value="ECO:0007669"/>
    <property type="project" value="UniProtKB-KW"/>
</dbReference>
<keyword evidence="5 13" id="KW-0812">Transmembrane</keyword>
<dbReference type="EC" id="7.2.1.3" evidence="11"/>
<dbReference type="Proteomes" id="UP001187192">
    <property type="component" value="Unassembled WGS sequence"/>
</dbReference>
<evidence type="ECO:0000256" key="11">
    <source>
        <dbReference type="ARBA" id="ARBA00024225"/>
    </source>
</evidence>
<dbReference type="PANTHER" id="PTHR10106">
    <property type="entry name" value="CYTOCHROME B561-RELATED"/>
    <property type="match status" value="1"/>
</dbReference>
<keyword evidence="8 13" id="KW-1133">Transmembrane helix</keyword>
<evidence type="ECO:0000313" key="16">
    <source>
        <dbReference type="Proteomes" id="UP001187192"/>
    </source>
</evidence>
<protein>
    <recommendedName>
        <fullName evidence="11">ascorbate ferrireductase (transmembrane)</fullName>
        <ecNumber evidence="11">7.2.1.3</ecNumber>
    </recommendedName>
</protein>
<dbReference type="PANTHER" id="PTHR10106:SF41">
    <property type="entry name" value="TRANSMEMBRANE ASCORBATE FERRIREDUCTASE 4-RELATED"/>
    <property type="match status" value="1"/>
</dbReference>
<organism evidence="15 16">
    <name type="scientific">Ficus carica</name>
    <name type="common">Common fig</name>
    <dbReference type="NCBI Taxonomy" id="3494"/>
    <lineage>
        <taxon>Eukaryota</taxon>
        <taxon>Viridiplantae</taxon>
        <taxon>Streptophyta</taxon>
        <taxon>Embryophyta</taxon>
        <taxon>Tracheophyta</taxon>
        <taxon>Spermatophyta</taxon>
        <taxon>Magnoliopsida</taxon>
        <taxon>eudicotyledons</taxon>
        <taxon>Gunneridae</taxon>
        <taxon>Pentapetalae</taxon>
        <taxon>rosids</taxon>
        <taxon>fabids</taxon>
        <taxon>Rosales</taxon>
        <taxon>Moraceae</taxon>
        <taxon>Ficeae</taxon>
        <taxon>Ficus</taxon>
    </lineage>
</organism>
<evidence type="ECO:0000256" key="4">
    <source>
        <dbReference type="ARBA" id="ARBA00022617"/>
    </source>
</evidence>
<keyword evidence="16" id="KW-1185">Reference proteome</keyword>
<keyword evidence="4" id="KW-0349">Heme</keyword>
<keyword evidence="9" id="KW-0408">Iron</keyword>
<evidence type="ECO:0000313" key="15">
    <source>
        <dbReference type="EMBL" id="GMN38835.1"/>
    </source>
</evidence>
<gene>
    <name evidence="15" type="ORF">TIFTF001_008073</name>
</gene>
<keyword evidence="6" id="KW-0479">Metal-binding</keyword>
<comment type="catalytic activity">
    <reaction evidence="12">
        <text>Fe(3+)(out) + L-ascorbate(in) = monodehydro-L-ascorbate radical(in) + Fe(2+)(out) + H(+)</text>
        <dbReference type="Rhea" id="RHEA:30403"/>
        <dbReference type="ChEBI" id="CHEBI:15378"/>
        <dbReference type="ChEBI" id="CHEBI:29033"/>
        <dbReference type="ChEBI" id="CHEBI:29034"/>
        <dbReference type="ChEBI" id="CHEBI:38290"/>
        <dbReference type="ChEBI" id="CHEBI:59513"/>
        <dbReference type="EC" id="7.2.1.3"/>
    </reaction>
</comment>
<evidence type="ECO:0000256" key="9">
    <source>
        <dbReference type="ARBA" id="ARBA00023004"/>
    </source>
</evidence>
<proteinExistence type="predicted"/>
<evidence type="ECO:0000256" key="8">
    <source>
        <dbReference type="ARBA" id="ARBA00022989"/>
    </source>
</evidence>
<evidence type="ECO:0000256" key="6">
    <source>
        <dbReference type="ARBA" id="ARBA00022723"/>
    </source>
</evidence>
<evidence type="ECO:0000256" key="10">
    <source>
        <dbReference type="ARBA" id="ARBA00023136"/>
    </source>
</evidence>
<evidence type="ECO:0000256" key="2">
    <source>
        <dbReference type="ARBA" id="ARBA00004141"/>
    </source>
</evidence>
<reference evidence="15" key="1">
    <citation type="submission" date="2023-07" db="EMBL/GenBank/DDBJ databases">
        <title>draft genome sequence of fig (Ficus carica).</title>
        <authorList>
            <person name="Takahashi T."/>
            <person name="Nishimura K."/>
        </authorList>
    </citation>
    <scope>NUCLEOTIDE SEQUENCE</scope>
</reference>
<evidence type="ECO:0000256" key="12">
    <source>
        <dbReference type="ARBA" id="ARBA00051575"/>
    </source>
</evidence>